<proteinExistence type="predicted"/>
<dbReference type="GO" id="GO:0016787">
    <property type="term" value="F:hydrolase activity"/>
    <property type="evidence" value="ECO:0007669"/>
    <property type="project" value="UniProtKB-KW"/>
</dbReference>
<sequence>MPAPELLIDGPADADWTIALAHGAGAGMESDFMAFFAEHLAKAGLRVVRFEFPYMQQRRTSGKKSPPNREPVLRETWLAVIEELGADKLVIGGKSMGGRIASLVADEAGVAGLVCLGYPFHPVGKPDRLRVEHLRELSTPTLILQGERDTFGNREEVPGYSLPGEIRIEWLPDGDHSFKPRKKSGHTLEQNWTSAIESIVQFVTGLG</sequence>
<dbReference type="RefSeq" id="WP_145372288.1">
    <property type="nucleotide sequence ID" value="NZ_CP036275.1"/>
</dbReference>
<dbReference type="EMBL" id="CP036275">
    <property type="protein sequence ID" value="QDU41067.1"/>
    <property type="molecule type" value="Genomic_DNA"/>
</dbReference>
<feature type="domain" description="KANL3/Tex30 alpha/beta hydrolase-like" evidence="1">
    <location>
        <begin position="17"/>
        <end position="203"/>
    </location>
</feature>
<dbReference type="Gene3D" id="3.40.50.1820">
    <property type="entry name" value="alpha/beta hydrolase"/>
    <property type="match status" value="1"/>
</dbReference>
<evidence type="ECO:0000259" key="1">
    <source>
        <dbReference type="Pfam" id="PF20408"/>
    </source>
</evidence>
<dbReference type="AlphaFoldDB" id="A0A517ZF04"/>
<evidence type="ECO:0000313" key="2">
    <source>
        <dbReference type="EMBL" id="QDU41067.1"/>
    </source>
</evidence>
<dbReference type="InterPro" id="IPR046879">
    <property type="entry name" value="KANL3/Tex30_Abhydrolase"/>
</dbReference>
<dbReference type="SUPFAM" id="SSF53474">
    <property type="entry name" value="alpha/beta-Hydrolases"/>
    <property type="match status" value="1"/>
</dbReference>
<accession>A0A517ZF04</accession>
<organism evidence="2 3">
    <name type="scientific">Maioricimonas rarisocia</name>
    <dbReference type="NCBI Taxonomy" id="2528026"/>
    <lineage>
        <taxon>Bacteria</taxon>
        <taxon>Pseudomonadati</taxon>
        <taxon>Planctomycetota</taxon>
        <taxon>Planctomycetia</taxon>
        <taxon>Planctomycetales</taxon>
        <taxon>Planctomycetaceae</taxon>
        <taxon>Maioricimonas</taxon>
    </lineage>
</organism>
<protein>
    <submittedName>
        <fullName evidence="2">Alpha/beta hydrolase family protein</fullName>
    </submittedName>
</protein>
<dbReference type="KEGG" id="mri:Mal4_54320"/>
<name>A0A517ZF04_9PLAN</name>
<keyword evidence="3" id="KW-1185">Reference proteome</keyword>
<dbReference type="OrthoDB" id="652634at2"/>
<keyword evidence="2" id="KW-0378">Hydrolase</keyword>
<dbReference type="InterPro" id="IPR026555">
    <property type="entry name" value="NSL3/Tex30"/>
</dbReference>
<reference evidence="2 3" key="1">
    <citation type="submission" date="2019-02" db="EMBL/GenBank/DDBJ databases">
        <title>Deep-cultivation of Planctomycetes and their phenomic and genomic characterization uncovers novel biology.</title>
        <authorList>
            <person name="Wiegand S."/>
            <person name="Jogler M."/>
            <person name="Boedeker C."/>
            <person name="Pinto D."/>
            <person name="Vollmers J."/>
            <person name="Rivas-Marin E."/>
            <person name="Kohn T."/>
            <person name="Peeters S.H."/>
            <person name="Heuer A."/>
            <person name="Rast P."/>
            <person name="Oberbeckmann S."/>
            <person name="Bunk B."/>
            <person name="Jeske O."/>
            <person name="Meyerdierks A."/>
            <person name="Storesund J.E."/>
            <person name="Kallscheuer N."/>
            <person name="Luecker S."/>
            <person name="Lage O.M."/>
            <person name="Pohl T."/>
            <person name="Merkel B.J."/>
            <person name="Hornburger P."/>
            <person name="Mueller R.-W."/>
            <person name="Bruemmer F."/>
            <person name="Labrenz M."/>
            <person name="Spormann A.M."/>
            <person name="Op den Camp H."/>
            <person name="Overmann J."/>
            <person name="Amann R."/>
            <person name="Jetten M.S.M."/>
            <person name="Mascher T."/>
            <person name="Medema M.H."/>
            <person name="Devos D.P."/>
            <person name="Kaster A.-K."/>
            <person name="Ovreas L."/>
            <person name="Rohde M."/>
            <person name="Galperin M.Y."/>
            <person name="Jogler C."/>
        </authorList>
    </citation>
    <scope>NUCLEOTIDE SEQUENCE [LARGE SCALE GENOMIC DNA]</scope>
    <source>
        <strain evidence="2 3">Mal4</strain>
    </source>
</reference>
<gene>
    <name evidence="2" type="ORF">Mal4_54320</name>
</gene>
<evidence type="ECO:0000313" key="3">
    <source>
        <dbReference type="Proteomes" id="UP000320496"/>
    </source>
</evidence>
<dbReference type="Pfam" id="PF20408">
    <property type="entry name" value="Abhydrolase_11"/>
    <property type="match status" value="1"/>
</dbReference>
<dbReference type="Proteomes" id="UP000320496">
    <property type="component" value="Chromosome"/>
</dbReference>
<dbReference type="InterPro" id="IPR029058">
    <property type="entry name" value="AB_hydrolase_fold"/>
</dbReference>
<dbReference type="PANTHER" id="PTHR13136:SF11">
    <property type="entry name" value="TESTIS-EXPRESSED PROTEIN 30"/>
    <property type="match status" value="1"/>
</dbReference>
<dbReference type="PANTHER" id="PTHR13136">
    <property type="entry name" value="TESTIS DEVELOPMENT PROTEIN PRTD"/>
    <property type="match status" value="1"/>
</dbReference>